<dbReference type="Proteomes" id="UP000199258">
    <property type="component" value="Unassembled WGS sequence"/>
</dbReference>
<accession>A0A1G8L4Y8</accession>
<reference evidence="1 2" key="1">
    <citation type="submission" date="2016-10" db="EMBL/GenBank/DDBJ databases">
        <authorList>
            <person name="de Groot N.N."/>
        </authorList>
    </citation>
    <scope>NUCLEOTIDE SEQUENCE [LARGE SCALE GENOMIC DNA]</scope>
    <source>
        <strain evidence="1 2">NP_1H</strain>
    </source>
</reference>
<dbReference type="RefSeq" id="WP_026543959.1">
    <property type="nucleotide sequence ID" value="NZ_FNDT01000013.1"/>
</dbReference>
<evidence type="ECO:0000313" key="1">
    <source>
        <dbReference type="EMBL" id="SDI50742.1"/>
    </source>
</evidence>
<proteinExistence type="predicted"/>
<organism evidence="1 2">
    <name type="scientific">Arthrobacter subterraneus</name>
    <dbReference type="NCBI Taxonomy" id="335973"/>
    <lineage>
        <taxon>Bacteria</taxon>
        <taxon>Bacillati</taxon>
        <taxon>Actinomycetota</taxon>
        <taxon>Actinomycetes</taxon>
        <taxon>Micrococcales</taxon>
        <taxon>Micrococcaceae</taxon>
        <taxon>Arthrobacter</taxon>
    </lineage>
</organism>
<evidence type="ECO:0000313" key="2">
    <source>
        <dbReference type="Proteomes" id="UP000199258"/>
    </source>
</evidence>
<dbReference type="AlphaFoldDB" id="A0A1G8L4Y8"/>
<gene>
    <name evidence="1" type="ORF">SAMN04488693_1138</name>
</gene>
<sequence>MAHNKDVILAADAFDLSVALGCSPDTVEDLRGMGVLASQGELWEVGAARDYLRDAAWADSLWH</sequence>
<dbReference type="EMBL" id="FNDT01000013">
    <property type="protein sequence ID" value="SDI50742.1"/>
    <property type="molecule type" value="Genomic_DNA"/>
</dbReference>
<dbReference type="OrthoDB" id="4950415at2"/>
<keyword evidence="2" id="KW-1185">Reference proteome</keyword>
<protein>
    <submittedName>
        <fullName evidence="1">Uncharacterized protein</fullName>
    </submittedName>
</protein>
<name>A0A1G8L4Y8_9MICC</name>